<name>A0A073IQF2_9BACT</name>
<dbReference type="InterPro" id="IPR023385">
    <property type="entry name" value="YopX-like_C"/>
</dbReference>
<dbReference type="AlphaFoldDB" id="A0A073IQF2"/>
<dbReference type="Proteomes" id="UP000027665">
    <property type="component" value="Unassembled WGS sequence"/>
</dbReference>
<protein>
    <recommendedName>
        <fullName evidence="1">YopX protein domain-containing protein</fullName>
    </recommendedName>
</protein>
<proteinExistence type="predicted"/>
<feature type="domain" description="YopX protein" evidence="1">
    <location>
        <begin position="12"/>
        <end position="140"/>
    </location>
</feature>
<sequence>MREILFRGHDTESWRFGEFAYTTDGKTAITNTEEQLPLRFKTATVVDPDSVGQYTGFNDAQGNEIFEGDIISFPDWVTDEFGDFVPVKNIARVIFNTVSGAWEIEDPLHRRGSISPMLSLLPRDGLKVIGNMFENAEMLKGEAK</sequence>
<evidence type="ECO:0000313" key="2">
    <source>
        <dbReference type="EMBL" id="KEJ91716.1"/>
    </source>
</evidence>
<dbReference type="Pfam" id="PF09643">
    <property type="entry name" value="YopX"/>
    <property type="match status" value="1"/>
</dbReference>
<dbReference type="OrthoDB" id="1809393at2"/>
<reference evidence="2 3" key="1">
    <citation type="submission" date="2014-04" db="EMBL/GenBank/DDBJ databases">
        <title>Draft Genome Sequence of Synergistes jonesii.</title>
        <authorList>
            <person name="Coil D.A."/>
            <person name="Eisen J.A."/>
            <person name="Holland-Moritz H.E."/>
        </authorList>
    </citation>
    <scope>NUCLEOTIDE SEQUENCE [LARGE SCALE GENOMIC DNA]</scope>
    <source>
        <strain evidence="2 3">78-1</strain>
    </source>
</reference>
<dbReference type="STRING" id="2754.EH55_07005"/>
<dbReference type="RefSeq" id="WP_051682791.1">
    <property type="nucleotide sequence ID" value="NZ_JAXDSK010000062.1"/>
</dbReference>
<gene>
    <name evidence="2" type="ORF">EH55_07005</name>
</gene>
<organism evidence="2 3">
    <name type="scientific">Synergistes jonesii</name>
    <dbReference type="NCBI Taxonomy" id="2754"/>
    <lineage>
        <taxon>Bacteria</taxon>
        <taxon>Thermotogati</taxon>
        <taxon>Synergistota</taxon>
        <taxon>Synergistia</taxon>
        <taxon>Synergistales</taxon>
        <taxon>Synergistaceae</taxon>
        <taxon>Synergistes</taxon>
    </lineage>
</organism>
<evidence type="ECO:0000313" key="3">
    <source>
        <dbReference type="Proteomes" id="UP000027665"/>
    </source>
</evidence>
<dbReference type="InterPro" id="IPR019096">
    <property type="entry name" value="YopX_protein"/>
</dbReference>
<dbReference type="eggNOG" id="ENOG5033ART">
    <property type="taxonomic scope" value="Bacteria"/>
</dbReference>
<comment type="caution">
    <text evidence="2">The sequence shown here is derived from an EMBL/GenBank/DDBJ whole genome shotgun (WGS) entry which is preliminary data.</text>
</comment>
<dbReference type="SUPFAM" id="SSF159006">
    <property type="entry name" value="YopX-like"/>
    <property type="match status" value="1"/>
</dbReference>
<keyword evidence="3" id="KW-1185">Reference proteome</keyword>
<dbReference type="GeneID" id="90984809"/>
<evidence type="ECO:0000259" key="1">
    <source>
        <dbReference type="Pfam" id="PF09643"/>
    </source>
</evidence>
<accession>A0A073IQF2</accession>
<dbReference type="EMBL" id="JMKI01000037">
    <property type="protein sequence ID" value="KEJ91716.1"/>
    <property type="molecule type" value="Genomic_DNA"/>
</dbReference>
<dbReference type="Gene3D" id="2.30.30.290">
    <property type="entry name" value="YopX-like domains"/>
    <property type="match status" value="1"/>
</dbReference>